<reference evidence="2" key="1">
    <citation type="journal article" date="2014" name="Front. Microbiol.">
        <title>High frequency of phylogenetically diverse reductive dehalogenase-homologous genes in deep subseafloor sedimentary metagenomes.</title>
        <authorList>
            <person name="Kawai M."/>
            <person name="Futagami T."/>
            <person name="Toyoda A."/>
            <person name="Takaki Y."/>
            <person name="Nishi S."/>
            <person name="Hori S."/>
            <person name="Arai W."/>
            <person name="Tsubouchi T."/>
            <person name="Morono Y."/>
            <person name="Uchiyama I."/>
            <person name="Ito T."/>
            <person name="Fujiyama A."/>
            <person name="Inagaki F."/>
            <person name="Takami H."/>
        </authorList>
    </citation>
    <scope>NUCLEOTIDE SEQUENCE</scope>
    <source>
        <strain evidence="2">Expedition CK06-06</strain>
    </source>
</reference>
<dbReference type="InterPro" id="IPR023312">
    <property type="entry name" value="Put_nitroreductase_C_bac"/>
</dbReference>
<dbReference type="GO" id="GO:0016491">
    <property type="term" value="F:oxidoreductase activity"/>
    <property type="evidence" value="ECO:0007669"/>
    <property type="project" value="InterPro"/>
</dbReference>
<evidence type="ECO:0000259" key="1">
    <source>
        <dbReference type="Pfam" id="PF00881"/>
    </source>
</evidence>
<feature type="domain" description="Nitroreductase" evidence="1">
    <location>
        <begin position="1"/>
        <end position="43"/>
    </location>
</feature>
<proteinExistence type="predicted"/>
<gene>
    <name evidence="2" type="ORF">S01H4_51340</name>
</gene>
<dbReference type="InterPro" id="IPR000415">
    <property type="entry name" value="Nitroreductase-like"/>
</dbReference>
<dbReference type="AlphaFoldDB" id="X1CRC2"/>
<comment type="caution">
    <text evidence="2">The sequence shown here is derived from an EMBL/GenBank/DDBJ whole genome shotgun (WGS) entry which is preliminary data.</text>
</comment>
<accession>X1CRC2</accession>
<evidence type="ECO:0000313" key="2">
    <source>
        <dbReference type="EMBL" id="GAG98648.1"/>
    </source>
</evidence>
<feature type="non-terminal residue" evidence="2">
    <location>
        <position position="1"/>
    </location>
</feature>
<dbReference type="SUPFAM" id="SSF55469">
    <property type="entry name" value="FMN-dependent nitroreductase-like"/>
    <property type="match status" value="1"/>
</dbReference>
<name>X1CRC2_9ZZZZ</name>
<dbReference type="EMBL" id="BART01029225">
    <property type="protein sequence ID" value="GAG98648.1"/>
    <property type="molecule type" value="Genomic_DNA"/>
</dbReference>
<dbReference type="Gene3D" id="3.40.109.10">
    <property type="entry name" value="NADH Oxidase"/>
    <property type="match status" value="1"/>
</dbReference>
<dbReference type="Gene3D" id="2.20.180.10">
    <property type="entry name" value="putative fmn-dependent nitroreductase like domains"/>
    <property type="match status" value="1"/>
</dbReference>
<dbReference type="InterPro" id="IPR029479">
    <property type="entry name" value="Nitroreductase"/>
</dbReference>
<sequence>ILLTAWEKGIGSCWLISVDKKRLREILNIPRHLKIDSVIALGYPAEKPVVEEYVDSVKYWKEKSSQFHVPKRKLQDILHFNRFN</sequence>
<protein>
    <recommendedName>
        <fullName evidence="1">Nitroreductase domain-containing protein</fullName>
    </recommendedName>
</protein>
<dbReference type="Pfam" id="PF00881">
    <property type="entry name" value="Nitroreductase"/>
    <property type="match status" value="1"/>
</dbReference>
<organism evidence="2">
    <name type="scientific">marine sediment metagenome</name>
    <dbReference type="NCBI Taxonomy" id="412755"/>
    <lineage>
        <taxon>unclassified sequences</taxon>
        <taxon>metagenomes</taxon>
        <taxon>ecological metagenomes</taxon>
    </lineage>
</organism>